<dbReference type="GO" id="GO:0016829">
    <property type="term" value="F:lyase activity"/>
    <property type="evidence" value="ECO:0007669"/>
    <property type="project" value="InterPro"/>
</dbReference>
<protein>
    <submittedName>
        <fullName evidence="4">Heparinase</fullName>
    </submittedName>
</protein>
<feature type="domain" description="Heparinase II/III-like C-terminal" evidence="3">
    <location>
        <begin position="366"/>
        <end position="618"/>
    </location>
</feature>
<evidence type="ECO:0000256" key="1">
    <source>
        <dbReference type="ARBA" id="ARBA00004196"/>
    </source>
</evidence>
<dbReference type="Pfam" id="PF07940">
    <property type="entry name" value="Hepar_II_III_C"/>
    <property type="match status" value="1"/>
</dbReference>
<evidence type="ECO:0000313" key="5">
    <source>
        <dbReference type="Proteomes" id="UP000439780"/>
    </source>
</evidence>
<feature type="region of interest" description="Disordered" evidence="2">
    <location>
        <begin position="1"/>
        <end position="59"/>
    </location>
</feature>
<accession>A0A845ALM9</accession>
<dbReference type="OrthoDB" id="9787373at2"/>
<name>A0A845ALM9_9SPHN</name>
<dbReference type="Proteomes" id="UP000439780">
    <property type="component" value="Unassembled WGS sequence"/>
</dbReference>
<dbReference type="InterPro" id="IPR012480">
    <property type="entry name" value="Hepar_II_III_C"/>
</dbReference>
<feature type="compositionally biased region" description="Pro residues" evidence="2">
    <location>
        <begin position="36"/>
        <end position="51"/>
    </location>
</feature>
<comment type="subcellular location">
    <subcellularLocation>
        <location evidence="1">Cell envelope</location>
    </subcellularLocation>
</comment>
<dbReference type="AlphaFoldDB" id="A0A845ALM9"/>
<evidence type="ECO:0000313" key="4">
    <source>
        <dbReference type="EMBL" id="MXP29426.1"/>
    </source>
</evidence>
<dbReference type="EMBL" id="WTYA01000008">
    <property type="protein sequence ID" value="MXP29426.1"/>
    <property type="molecule type" value="Genomic_DNA"/>
</dbReference>
<sequence length="624" mass="66406">MSAAGEALKRADAGSQDSDPTQPALPLSAARAEPLAVPPPKVPAPTEPPAEPSRALVASDFRPPSGNALNRAIVWAYRLGVPCAVLAAPLRKPQGLRLLGTVETPLQGDRAQGTALRAGHFLIYGARVAIGEMDFASSTRTPAPFQRVVHGFGWLRDLASSAPRPQCTATAERVLQRWMDLNPAPAKGPAWSVEHTGQRLLAWLVHAPLILSSEDKRERRRILSAMDETARWLDRQMGSAEDKLAALAGWCAITAAGILLPDGKPRRLFGESGLVKTLGELVSEDGGTLSRSPLAQMDAIALLIDLKACYAAVGRTPPRAIDTMLGLLVPPLLALRHGDGGLGSWQGAGAIPAHRLASLIEASGIRTRPARDTRHWGYQQVSAGRSTLQIDTAPPPRPRDARFGCASTLAMEFSSGTQRLIINCGGAAWAGGQVPLRIEQGLRASAAHSTLTLDDANSTAILIKGQIGKGVDTVDVTRKTVEVGGRPATRIDASHDGYVSRFGLLHRRILLLSADGEELRGEDVLEPYARRGKRGKIGFAIRFHIGPGIEIGLAEDGRGAGLALPDGSYWQMRLGGDNADAQLTLEESLWVDGEGRPQPTQQLVIEGLTSRGGGSFPWLLKKMG</sequence>
<comment type="caution">
    <text evidence="4">The sequence shown here is derived from an EMBL/GenBank/DDBJ whole genome shotgun (WGS) entry which is preliminary data.</text>
</comment>
<dbReference type="GO" id="GO:0030313">
    <property type="term" value="C:cell envelope"/>
    <property type="evidence" value="ECO:0007669"/>
    <property type="project" value="UniProtKB-SubCell"/>
</dbReference>
<dbReference type="RefSeq" id="WP_160753725.1">
    <property type="nucleotide sequence ID" value="NZ_WTYA01000008.1"/>
</dbReference>
<evidence type="ECO:0000256" key="2">
    <source>
        <dbReference type="SAM" id="MobiDB-lite"/>
    </source>
</evidence>
<organism evidence="4 5">
    <name type="scientific">Qipengyuania algicida</name>
    <dbReference type="NCBI Taxonomy" id="1836209"/>
    <lineage>
        <taxon>Bacteria</taxon>
        <taxon>Pseudomonadati</taxon>
        <taxon>Pseudomonadota</taxon>
        <taxon>Alphaproteobacteria</taxon>
        <taxon>Sphingomonadales</taxon>
        <taxon>Erythrobacteraceae</taxon>
        <taxon>Qipengyuania</taxon>
    </lineage>
</organism>
<dbReference type="Gene3D" id="1.50.10.100">
    <property type="entry name" value="Chondroitin AC/alginate lyase"/>
    <property type="match status" value="1"/>
</dbReference>
<reference evidence="4 5" key="1">
    <citation type="submission" date="2019-12" db="EMBL/GenBank/DDBJ databases">
        <title>Genomic-based taxomic classification of the family Erythrobacteraceae.</title>
        <authorList>
            <person name="Xu L."/>
        </authorList>
    </citation>
    <scope>NUCLEOTIDE SEQUENCE [LARGE SCALE GENOMIC DNA]</scope>
    <source>
        <strain evidence="4 5">KEMB 9005-328</strain>
    </source>
</reference>
<proteinExistence type="predicted"/>
<evidence type="ECO:0000259" key="3">
    <source>
        <dbReference type="Pfam" id="PF07940"/>
    </source>
</evidence>
<keyword evidence="5" id="KW-1185">Reference proteome</keyword>
<dbReference type="InterPro" id="IPR008929">
    <property type="entry name" value="Chondroitin_lyas"/>
</dbReference>
<gene>
    <name evidence="4" type="ORF">GRI58_11390</name>
</gene>
<dbReference type="Gene3D" id="2.70.98.70">
    <property type="match status" value="1"/>
</dbReference>